<comment type="subcellular location">
    <subcellularLocation>
        <location evidence="1">Cell membrane</location>
        <topology evidence="1">Multi-pass membrane protein</topology>
    </subcellularLocation>
</comment>
<keyword evidence="7" id="KW-0675">Receptor</keyword>
<accession>A0A4W3JCA6</accession>
<reference evidence="11" key="5">
    <citation type="submission" date="2025-09" db="UniProtKB">
        <authorList>
            <consortium name="Ensembl"/>
        </authorList>
    </citation>
    <scope>IDENTIFICATION</scope>
</reference>
<dbReference type="GeneTree" id="ENSGT00970000196759"/>
<dbReference type="AlphaFoldDB" id="A0A4W3JCA6"/>
<evidence type="ECO:0000256" key="4">
    <source>
        <dbReference type="ARBA" id="ARBA00022989"/>
    </source>
</evidence>
<keyword evidence="12" id="KW-1185">Reference proteome</keyword>
<evidence type="ECO:0000256" key="2">
    <source>
        <dbReference type="ARBA" id="ARBA00022475"/>
    </source>
</evidence>
<evidence type="ECO:0000256" key="1">
    <source>
        <dbReference type="ARBA" id="ARBA00004651"/>
    </source>
</evidence>
<keyword evidence="8" id="KW-0807">Transducer</keyword>
<proteinExistence type="predicted"/>
<reference evidence="12" key="3">
    <citation type="journal article" date="2014" name="Nature">
        <title>Elephant shark genome provides unique insights into gnathostome evolution.</title>
        <authorList>
            <consortium name="International Elephant Shark Genome Sequencing Consortium"/>
            <person name="Venkatesh B."/>
            <person name="Lee A.P."/>
            <person name="Ravi V."/>
            <person name="Maurya A.K."/>
            <person name="Lian M.M."/>
            <person name="Swann J.B."/>
            <person name="Ohta Y."/>
            <person name="Flajnik M.F."/>
            <person name="Sutoh Y."/>
            <person name="Kasahara M."/>
            <person name="Hoon S."/>
            <person name="Gangu V."/>
            <person name="Roy S.W."/>
            <person name="Irimia M."/>
            <person name="Korzh V."/>
            <person name="Kondrychyn I."/>
            <person name="Lim Z.W."/>
            <person name="Tay B.H."/>
            <person name="Tohari S."/>
            <person name="Kong K.W."/>
            <person name="Ho S."/>
            <person name="Lorente-Galdos B."/>
            <person name="Quilez J."/>
            <person name="Marques-Bonet T."/>
            <person name="Raney B.J."/>
            <person name="Ingham P.W."/>
            <person name="Tay A."/>
            <person name="Hillier L.W."/>
            <person name="Minx P."/>
            <person name="Boehm T."/>
            <person name="Wilson R.K."/>
            <person name="Brenner S."/>
            <person name="Warren W.C."/>
        </authorList>
    </citation>
    <scope>NUCLEOTIDE SEQUENCE [LARGE SCALE GENOMIC DNA]</scope>
</reference>
<dbReference type="SUPFAM" id="SSF81321">
    <property type="entry name" value="Family A G protein-coupled receptor-like"/>
    <property type="match status" value="1"/>
</dbReference>
<feature type="transmembrane region" description="Helical" evidence="9">
    <location>
        <begin position="40"/>
        <end position="57"/>
    </location>
</feature>
<keyword evidence="2" id="KW-1003">Cell membrane</keyword>
<feature type="transmembrane region" description="Helical" evidence="9">
    <location>
        <begin position="191"/>
        <end position="208"/>
    </location>
</feature>
<keyword evidence="5" id="KW-0297">G-protein coupled receptor</keyword>
<organism evidence="11 12">
    <name type="scientific">Callorhinchus milii</name>
    <name type="common">Ghost shark</name>
    <dbReference type="NCBI Taxonomy" id="7868"/>
    <lineage>
        <taxon>Eukaryota</taxon>
        <taxon>Metazoa</taxon>
        <taxon>Chordata</taxon>
        <taxon>Craniata</taxon>
        <taxon>Vertebrata</taxon>
        <taxon>Chondrichthyes</taxon>
        <taxon>Holocephali</taxon>
        <taxon>Chimaeriformes</taxon>
        <taxon>Callorhinchidae</taxon>
        <taxon>Callorhinchus</taxon>
    </lineage>
</organism>
<dbReference type="PANTHER" id="PTHR46272">
    <property type="entry name" value="G_PROTEIN_RECEP_F1_2 DOMAIN-CONTAINING PROTEIN"/>
    <property type="match status" value="1"/>
</dbReference>
<evidence type="ECO:0000256" key="3">
    <source>
        <dbReference type="ARBA" id="ARBA00022692"/>
    </source>
</evidence>
<feature type="transmembrane region" description="Helical" evidence="9">
    <location>
        <begin position="121"/>
        <end position="138"/>
    </location>
</feature>
<dbReference type="PRINTS" id="PR00237">
    <property type="entry name" value="GPCRRHODOPSN"/>
</dbReference>
<dbReference type="Proteomes" id="UP000314986">
    <property type="component" value="Unassembled WGS sequence"/>
</dbReference>
<protein>
    <recommendedName>
        <fullName evidence="10">G-protein coupled receptors family 1 profile domain-containing protein</fullName>
    </recommendedName>
</protein>
<dbReference type="Ensembl" id="ENSCMIT00000040443.1">
    <property type="protein sequence ID" value="ENSCMIP00000039872.1"/>
    <property type="gene ID" value="ENSCMIG00000016672.1"/>
</dbReference>
<dbReference type="GO" id="GO:0004930">
    <property type="term" value="F:G protein-coupled receptor activity"/>
    <property type="evidence" value="ECO:0007669"/>
    <property type="project" value="UniProtKB-KW"/>
</dbReference>
<dbReference type="InterPro" id="IPR000276">
    <property type="entry name" value="GPCR_Rhodpsn"/>
</dbReference>
<dbReference type="Gene3D" id="1.20.1070.10">
    <property type="entry name" value="Rhodopsin 7-helix transmembrane proteins"/>
    <property type="match status" value="1"/>
</dbReference>
<reference evidence="11" key="4">
    <citation type="submission" date="2025-08" db="UniProtKB">
        <authorList>
            <consortium name="Ensembl"/>
        </authorList>
    </citation>
    <scope>IDENTIFICATION</scope>
</reference>
<evidence type="ECO:0000256" key="7">
    <source>
        <dbReference type="ARBA" id="ARBA00023170"/>
    </source>
</evidence>
<dbReference type="PROSITE" id="PS50262">
    <property type="entry name" value="G_PROTEIN_RECEP_F1_2"/>
    <property type="match status" value="1"/>
</dbReference>
<evidence type="ECO:0000259" key="10">
    <source>
        <dbReference type="PROSITE" id="PS50262"/>
    </source>
</evidence>
<feature type="transmembrane region" description="Helical" evidence="9">
    <location>
        <begin position="95"/>
        <end position="115"/>
    </location>
</feature>
<name>A0A4W3JCA6_CALMI</name>
<dbReference type="InterPro" id="IPR052477">
    <property type="entry name" value="Orphan_GPCR1"/>
</dbReference>
<evidence type="ECO:0000256" key="9">
    <source>
        <dbReference type="SAM" id="Phobius"/>
    </source>
</evidence>
<feature type="transmembrane region" description="Helical" evidence="9">
    <location>
        <begin position="69"/>
        <end position="88"/>
    </location>
</feature>
<evidence type="ECO:0000256" key="8">
    <source>
        <dbReference type="ARBA" id="ARBA00023224"/>
    </source>
</evidence>
<dbReference type="PANTHER" id="PTHR46272:SF6">
    <property type="entry name" value="G-PROTEIN COUPLED RECEPTOR 139-RELATED"/>
    <property type="match status" value="1"/>
</dbReference>
<keyword evidence="4 9" id="KW-1133">Transmembrane helix</keyword>
<reference evidence="12" key="2">
    <citation type="journal article" date="2007" name="PLoS Biol.">
        <title>Survey sequencing and comparative analysis of the elephant shark (Callorhinchus milii) genome.</title>
        <authorList>
            <person name="Venkatesh B."/>
            <person name="Kirkness E.F."/>
            <person name="Loh Y.H."/>
            <person name="Halpern A.L."/>
            <person name="Lee A.P."/>
            <person name="Johnson J."/>
            <person name="Dandona N."/>
            <person name="Viswanathan L.D."/>
            <person name="Tay A."/>
            <person name="Venter J.C."/>
            <person name="Strausberg R.L."/>
            <person name="Brenner S."/>
        </authorList>
    </citation>
    <scope>NUCLEOTIDE SEQUENCE [LARGE SCALE GENOMIC DNA]</scope>
</reference>
<evidence type="ECO:0000313" key="12">
    <source>
        <dbReference type="Proteomes" id="UP000314986"/>
    </source>
</evidence>
<keyword evidence="3 9" id="KW-0812">Transmembrane</keyword>
<dbReference type="Pfam" id="PF00001">
    <property type="entry name" value="7tm_1"/>
    <property type="match status" value="1"/>
</dbReference>
<evidence type="ECO:0000256" key="6">
    <source>
        <dbReference type="ARBA" id="ARBA00023136"/>
    </source>
</evidence>
<dbReference type="InterPro" id="IPR017452">
    <property type="entry name" value="GPCR_Rhodpsn_7TM"/>
</dbReference>
<feature type="transmembrane region" description="Helical" evidence="9">
    <location>
        <begin position="241"/>
        <end position="265"/>
    </location>
</feature>
<evidence type="ECO:0000313" key="11">
    <source>
        <dbReference type="Ensembl" id="ENSCMIP00000039872.1"/>
    </source>
</evidence>
<sequence>AYSWFIGSSITPKISASNRAMDEWAICRCNLKKLPRISHSLQLLFVLVNLLAILIFSRGNCGLSKGVTVYLVAMAAADLMVIITDVILNRINNLYFPVGFLFYTPVCCFRVVLIATATKSSAWFTVVFTFDRFVAICCQNIKITYCTAKTAYFVIAVVTVLNCIQCIPYYFLFSPMTIIKNVQFYCTLKPTYYTLPIWGVFMCHILVASRARRRLRGHITGDRNRGESDSDPEMRNRRKSIVLLFAVSNSFILLWMTYVLFYIYWRFSKSYFQNGPLDPFYIIWQTGYMLQLLSSCTNTCIYAVSQTKFREELNKLVKFPLNLFDKLFPLSILQSKLKIPSKLTTKSHSSRKETQ</sequence>
<reference evidence="12" key="1">
    <citation type="journal article" date="2006" name="Science">
        <title>Ancient noncoding elements conserved in the human genome.</title>
        <authorList>
            <person name="Venkatesh B."/>
            <person name="Kirkness E.F."/>
            <person name="Loh Y.H."/>
            <person name="Halpern A.L."/>
            <person name="Lee A.P."/>
            <person name="Johnson J."/>
            <person name="Dandona N."/>
            <person name="Viswanathan L.D."/>
            <person name="Tay A."/>
            <person name="Venter J.C."/>
            <person name="Strausberg R.L."/>
            <person name="Brenner S."/>
        </authorList>
    </citation>
    <scope>NUCLEOTIDE SEQUENCE [LARGE SCALE GENOMIC DNA]</scope>
</reference>
<feature type="domain" description="G-protein coupled receptors family 1 profile" evidence="10">
    <location>
        <begin position="48"/>
        <end position="302"/>
    </location>
</feature>
<feature type="transmembrane region" description="Helical" evidence="9">
    <location>
        <begin position="285"/>
        <end position="305"/>
    </location>
</feature>
<evidence type="ECO:0000256" key="5">
    <source>
        <dbReference type="ARBA" id="ARBA00023040"/>
    </source>
</evidence>
<feature type="transmembrane region" description="Helical" evidence="9">
    <location>
        <begin position="150"/>
        <end position="171"/>
    </location>
</feature>
<keyword evidence="6 9" id="KW-0472">Membrane</keyword>
<dbReference type="GO" id="GO:0005886">
    <property type="term" value="C:plasma membrane"/>
    <property type="evidence" value="ECO:0007669"/>
    <property type="project" value="UniProtKB-SubCell"/>
</dbReference>